<gene>
    <name evidence="3" type="primary">LOC105157474</name>
</gene>
<dbReference type="Proteomes" id="UP000504604">
    <property type="component" value="Linkage group LG3"/>
</dbReference>
<dbReference type="PANTHER" id="PTHR46033:SF8">
    <property type="entry name" value="PROTEIN MAINTENANCE OF MERISTEMS-LIKE"/>
    <property type="match status" value="1"/>
</dbReference>
<dbReference type="GeneID" id="105157474"/>
<organism evidence="2 3">
    <name type="scientific">Sesamum indicum</name>
    <name type="common">Oriental sesame</name>
    <name type="synonym">Sesamum orientale</name>
    <dbReference type="NCBI Taxonomy" id="4182"/>
    <lineage>
        <taxon>Eukaryota</taxon>
        <taxon>Viridiplantae</taxon>
        <taxon>Streptophyta</taxon>
        <taxon>Embryophyta</taxon>
        <taxon>Tracheophyta</taxon>
        <taxon>Spermatophyta</taxon>
        <taxon>Magnoliopsida</taxon>
        <taxon>eudicotyledons</taxon>
        <taxon>Gunneridae</taxon>
        <taxon>Pentapetalae</taxon>
        <taxon>asterids</taxon>
        <taxon>lamiids</taxon>
        <taxon>Lamiales</taxon>
        <taxon>Pedaliaceae</taxon>
        <taxon>Sesamum</taxon>
    </lineage>
</organism>
<dbReference type="AlphaFoldDB" id="A0A6I9SQ37"/>
<keyword evidence="2" id="KW-1185">Reference proteome</keyword>
<reference evidence="3" key="1">
    <citation type="submission" date="2025-08" db="UniProtKB">
        <authorList>
            <consortium name="RefSeq"/>
        </authorList>
    </citation>
    <scope>IDENTIFICATION</scope>
</reference>
<dbReference type="GO" id="GO:0010073">
    <property type="term" value="P:meristem maintenance"/>
    <property type="evidence" value="ECO:0007669"/>
    <property type="project" value="InterPro"/>
</dbReference>
<dbReference type="InParanoid" id="A0A6I9SQ37"/>
<proteinExistence type="predicted"/>
<feature type="domain" description="Aminotransferase-like plant mobile" evidence="1">
    <location>
        <begin position="7"/>
        <end position="152"/>
    </location>
</feature>
<dbReference type="KEGG" id="sind:105157474"/>
<accession>A0A6I9SQ37</accession>
<evidence type="ECO:0000259" key="1">
    <source>
        <dbReference type="Pfam" id="PF10536"/>
    </source>
</evidence>
<dbReference type="Pfam" id="PF10536">
    <property type="entry name" value="PMD"/>
    <property type="match status" value="1"/>
</dbReference>
<protein>
    <submittedName>
        <fullName evidence="3">Serine/threonine-protein phosphatase 7 long form homolog</fullName>
    </submittedName>
</protein>
<sequence>MQCQHKGKAIIGRALQLLQIWAWSRITPLCPGLGVQSLFMSQVQMNNNCWLPATPYGATWNCQHTFTTTVRGTIRVIREILDEMQADQFMWQPYDMDSDVIMVYADELNPQLWRSSVPLIFYAIIEMHRPQRVVRQFGMRQNVPDSMDTRDMSLYQIFRKNHAGVPATHAI</sequence>
<dbReference type="InterPro" id="IPR044824">
    <property type="entry name" value="MAIN-like"/>
</dbReference>
<dbReference type="PANTHER" id="PTHR46033">
    <property type="entry name" value="PROTEIN MAIN-LIKE 2"/>
    <property type="match status" value="1"/>
</dbReference>
<evidence type="ECO:0000313" key="2">
    <source>
        <dbReference type="Proteomes" id="UP000504604"/>
    </source>
</evidence>
<dbReference type="OrthoDB" id="1752086at2759"/>
<name>A0A6I9SQ37_SESIN</name>
<dbReference type="InterPro" id="IPR019557">
    <property type="entry name" value="AminoTfrase-like_pln_mobile"/>
</dbReference>
<evidence type="ECO:0000313" key="3">
    <source>
        <dbReference type="RefSeq" id="XP_011072181.1"/>
    </source>
</evidence>
<dbReference type="RefSeq" id="XP_011072181.1">
    <property type="nucleotide sequence ID" value="XM_011073879.1"/>
</dbReference>